<dbReference type="InterPro" id="IPR050524">
    <property type="entry name" value="APC_YAT"/>
</dbReference>
<evidence type="ECO:0000259" key="8">
    <source>
        <dbReference type="Pfam" id="PF00324"/>
    </source>
</evidence>
<reference evidence="9" key="1">
    <citation type="submission" date="2022-06" db="EMBL/GenBank/DDBJ databases">
        <authorList>
            <consortium name="SYNGENTA / RWTH Aachen University"/>
        </authorList>
    </citation>
    <scope>NUCLEOTIDE SEQUENCE</scope>
</reference>
<dbReference type="GO" id="GO:0016020">
    <property type="term" value="C:membrane"/>
    <property type="evidence" value="ECO:0007669"/>
    <property type="project" value="UniProtKB-SubCell"/>
</dbReference>
<evidence type="ECO:0000256" key="3">
    <source>
        <dbReference type="ARBA" id="ARBA00022692"/>
    </source>
</evidence>
<dbReference type="Gene3D" id="1.20.1740.10">
    <property type="entry name" value="Amino acid/polyamine transporter I"/>
    <property type="match status" value="1"/>
</dbReference>
<proteinExistence type="predicted"/>
<evidence type="ECO:0000313" key="9">
    <source>
        <dbReference type="EMBL" id="CAH7688238.1"/>
    </source>
</evidence>
<protein>
    <submittedName>
        <fullName evidence="9">Amino acid permease/ SLC12A domain-containing protein</fullName>
    </submittedName>
</protein>
<dbReference type="InterPro" id="IPR004762">
    <property type="entry name" value="Amino_acid_permease_fungi"/>
</dbReference>
<keyword evidence="2" id="KW-0813">Transport</keyword>
<feature type="transmembrane region" description="Helical" evidence="7">
    <location>
        <begin position="319"/>
        <end position="345"/>
    </location>
</feature>
<evidence type="ECO:0000256" key="6">
    <source>
        <dbReference type="ARBA" id="ARBA00023136"/>
    </source>
</evidence>
<feature type="transmembrane region" description="Helical" evidence="7">
    <location>
        <begin position="380"/>
        <end position="397"/>
    </location>
</feature>
<dbReference type="AlphaFoldDB" id="A0AAV0BNK8"/>
<dbReference type="GO" id="GO:0015171">
    <property type="term" value="F:amino acid transmembrane transporter activity"/>
    <property type="evidence" value="ECO:0007669"/>
    <property type="project" value="TreeGrafter"/>
</dbReference>
<feature type="transmembrane region" description="Helical" evidence="7">
    <location>
        <begin position="453"/>
        <end position="475"/>
    </location>
</feature>
<dbReference type="PROSITE" id="PS00218">
    <property type="entry name" value="AMINO_ACID_PERMEASE_1"/>
    <property type="match status" value="1"/>
</dbReference>
<dbReference type="Pfam" id="PF00324">
    <property type="entry name" value="AA_permease"/>
    <property type="match status" value="1"/>
</dbReference>
<keyword evidence="4" id="KW-0029">Amino-acid transport</keyword>
<keyword evidence="10" id="KW-1185">Reference proteome</keyword>
<evidence type="ECO:0000313" key="10">
    <source>
        <dbReference type="Proteomes" id="UP001153365"/>
    </source>
</evidence>
<comment type="caution">
    <text evidence="9">The sequence shown here is derived from an EMBL/GenBank/DDBJ whole genome shotgun (WGS) entry which is preliminary data.</text>
</comment>
<dbReference type="NCBIfam" id="TIGR00913">
    <property type="entry name" value="2A0310"/>
    <property type="match status" value="1"/>
</dbReference>
<keyword evidence="5 7" id="KW-1133">Transmembrane helix</keyword>
<comment type="subcellular location">
    <subcellularLocation>
        <location evidence="1">Membrane</location>
        <topology evidence="1">Multi-pass membrane protein</topology>
    </subcellularLocation>
</comment>
<name>A0AAV0BNK8_PHAPC</name>
<keyword evidence="3 7" id="KW-0812">Transmembrane</keyword>
<dbReference type="InterPro" id="IPR004840">
    <property type="entry name" value="Amino_acid_permease_CS"/>
</dbReference>
<dbReference type="PANTHER" id="PTHR43341">
    <property type="entry name" value="AMINO ACID PERMEASE"/>
    <property type="match status" value="1"/>
</dbReference>
<feature type="transmembrane region" description="Helical" evidence="7">
    <location>
        <begin position="49"/>
        <end position="70"/>
    </location>
</feature>
<feature type="domain" description="Amino acid permease/ SLC12A" evidence="8">
    <location>
        <begin position="48"/>
        <end position="511"/>
    </location>
</feature>
<dbReference type="PANTHER" id="PTHR43341:SF4">
    <property type="entry name" value="ARGININE PERMEASE CAN1-RELATED"/>
    <property type="match status" value="1"/>
</dbReference>
<feature type="transmembrane region" description="Helical" evidence="7">
    <location>
        <begin position="481"/>
        <end position="501"/>
    </location>
</feature>
<feature type="transmembrane region" description="Helical" evidence="7">
    <location>
        <begin position="409"/>
        <end position="432"/>
    </location>
</feature>
<evidence type="ECO:0000256" key="2">
    <source>
        <dbReference type="ARBA" id="ARBA00022448"/>
    </source>
</evidence>
<dbReference type="InterPro" id="IPR004841">
    <property type="entry name" value="AA-permease/SLC12A_dom"/>
</dbReference>
<feature type="transmembrane region" description="Helical" evidence="7">
    <location>
        <begin position="76"/>
        <end position="96"/>
    </location>
</feature>
<dbReference type="PIRSF" id="PIRSF006060">
    <property type="entry name" value="AA_transporter"/>
    <property type="match status" value="1"/>
</dbReference>
<gene>
    <name evidence="9" type="ORF">PPACK8108_LOCUS23174</name>
</gene>
<accession>A0AAV0BNK8</accession>
<evidence type="ECO:0000256" key="4">
    <source>
        <dbReference type="ARBA" id="ARBA00022970"/>
    </source>
</evidence>
<evidence type="ECO:0000256" key="7">
    <source>
        <dbReference type="SAM" id="Phobius"/>
    </source>
</evidence>
<feature type="transmembrane region" description="Helical" evidence="7">
    <location>
        <begin position="184"/>
        <end position="204"/>
    </location>
</feature>
<evidence type="ECO:0000256" key="1">
    <source>
        <dbReference type="ARBA" id="ARBA00004141"/>
    </source>
</evidence>
<keyword evidence="6 7" id="KW-0472">Membrane</keyword>
<feature type="transmembrane region" description="Helical" evidence="7">
    <location>
        <begin position="280"/>
        <end position="299"/>
    </location>
</feature>
<organism evidence="9 10">
    <name type="scientific">Phakopsora pachyrhizi</name>
    <name type="common">Asian soybean rust disease fungus</name>
    <dbReference type="NCBI Taxonomy" id="170000"/>
    <lineage>
        <taxon>Eukaryota</taxon>
        <taxon>Fungi</taxon>
        <taxon>Dikarya</taxon>
        <taxon>Basidiomycota</taxon>
        <taxon>Pucciniomycotina</taxon>
        <taxon>Pucciniomycetes</taxon>
        <taxon>Pucciniales</taxon>
        <taxon>Phakopsoraceae</taxon>
        <taxon>Phakopsora</taxon>
    </lineage>
</organism>
<dbReference type="Proteomes" id="UP001153365">
    <property type="component" value="Unassembled WGS sequence"/>
</dbReference>
<evidence type="ECO:0000256" key="5">
    <source>
        <dbReference type="ARBA" id="ARBA00022989"/>
    </source>
</evidence>
<dbReference type="FunFam" id="1.20.1740.10:FF:000006">
    <property type="entry name" value="General amino acid permease"/>
    <property type="match status" value="1"/>
</dbReference>
<dbReference type="EMBL" id="CALTRL010005964">
    <property type="protein sequence ID" value="CAH7688238.1"/>
    <property type="molecule type" value="Genomic_DNA"/>
</dbReference>
<sequence length="531" mass="58518">MSKTVEEDDQSKENRSGDLVVEDYNIDDEFYNSGEGGGQMKRALKERHLSMIAIGGTIGTGLFLGSGGALSQGGPIGLLLGYTIMGTIVYSMMVALGEMVTIYPITASFMHYATKFVDPSLGFAVGINYWYSFAVTLPTEITAASIVVQYWTRNVHVAIWITIFLVTICGINFFGVRWYGEAEFWFSGIKVTAIVMLIILGIVIDLGGTPSKDRIGFRYWISPGPFTQFSGISGPTGRFLAFWNVFLQSSFSYGGTEVVALTAGEALNPRKSVPNAIKTVFFRILLFYVGGVTIIGLLVPSNSTRLLGQSNDAASSPFVIAIENAGISVLPDIVNAVILVAAYSAGNSNMYAGSRILYGLASDNMVPSIFKKCSKSGKPLAGLTITGLFGLLAFMNVNSDGETVFNWLYNISAITGLFTWWTILLTYLRFYAGLKYQGINRDQFYFRAPFQPYLSYYGIVMVTLVIIFNGFTVFLKGNWSWSKFIAAYITIPLFICSFLGWKFVKKSKFVKVEDMMFLSNKLKDLKEISKV</sequence>
<feature type="transmembrane region" description="Helical" evidence="7">
    <location>
        <begin position="157"/>
        <end position="178"/>
    </location>
</feature>